<name>A0ABS5VUD5_9BACT</name>
<dbReference type="SUPFAM" id="SSF63380">
    <property type="entry name" value="Riboflavin synthase domain-like"/>
    <property type="match status" value="1"/>
</dbReference>
<dbReference type="InterPro" id="IPR017927">
    <property type="entry name" value="FAD-bd_FR_type"/>
</dbReference>
<organism evidence="2 3">
    <name type="scientific">Chryseosolibacter indicus</name>
    <dbReference type="NCBI Taxonomy" id="2782351"/>
    <lineage>
        <taxon>Bacteria</taxon>
        <taxon>Pseudomonadati</taxon>
        <taxon>Bacteroidota</taxon>
        <taxon>Cytophagia</taxon>
        <taxon>Cytophagales</taxon>
        <taxon>Chryseotaleaceae</taxon>
        <taxon>Chryseosolibacter</taxon>
    </lineage>
</organism>
<proteinExistence type="predicted"/>
<dbReference type="PANTHER" id="PTHR30157">
    <property type="entry name" value="FERRIC REDUCTASE, NADPH-DEPENDENT"/>
    <property type="match status" value="1"/>
</dbReference>
<dbReference type="Proteomes" id="UP000772618">
    <property type="component" value="Unassembled WGS sequence"/>
</dbReference>
<evidence type="ECO:0000313" key="3">
    <source>
        <dbReference type="Proteomes" id="UP000772618"/>
    </source>
</evidence>
<dbReference type="InterPro" id="IPR017938">
    <property type="entry name" value="Riboflavin_synthase-like_b-brl"/>
</dbReference>
<dbReference type="Pfam" id="PF00970">
    <property type="entry name" value="FAD_binding_6"/>
    <property type="match status" value="1"/>
</dbReference>
<dbReference type="Gene3D" id="2.40.30.10">
    <property type="entry name" value="Translation factors"/>
    <property type="match status" value="1"/>
</dbReference>
<accession>A0ABS5VUD5</accession>
<protein>
    <submittedName>
        <fullName evidence="2">Siderophore-interacting protein</fullName>
    </submittedName>
</protein>
<dbReference type="InterPro" id="IPR008333">
    <property type="entry name" value="Cbr1-like_FAD-bd_dom"/>
</dbReference>
<dbReference type="RefSeq" id="WP_254154991.1">
    <property type="nucleotide sequence ID" value="NZ_JAHESD010000045.1"/>
</dbReference>
<dbReference type="InterPro" id="IPR039374">
    <property type="entry name" value="SIP_fam"/>
</dbReference>
<comment type="caution">
    <text evidence="2">The sequence shown here is derived from an EMBL/GenBank/DDBJ whole genome shotgun (WGS) entry which is preliminary data.</text>
</comment>
<dbReference type="CDD" id="cd06193">
    <property type="entry name" value="siderophore_interacting"/>
    <property type="match status" value="1"/>
</dbReference>
<dbReference type="EMBL" id="JAHESD010000045">
    <property type="protein sequence ID" value="MBT1705033.1"/>
    <property type="molecule type" value="Genomic_DNA"/>
</dbReference>
<keyword evidence="3" id="KW-1185">Reference proteome</keyword>
<dbReference type="PANTHER" id="PTHR30157:SF0">
    <property type="entry name" value="NADPH-DEPENDENT FERRIC-CHELATE REDUCTASE"/>
    <property type="match status" value="1"/>
</dbReference>
<gene>
    <name evidence="2" type="ORF">KK060_17200</name>
</gene>
<dbReference type="PROSITE" id="PS51384">
    <property type="entry name" value="FAD_FR"/>
    <property type="match status" value="1"/>
</dbReference>
<evidence type="ECO:0000259" key="1">
    <source>
        <dbReference type="PROSITE" id="PS51384"/>
    </source>
</evidence>
<sequence length="237" mass="27644">MMISSIPKWVSNVFGHALRPNAKVVDTVYLSPQIKRIRFQGVISNWSFQIGYANVIRVSETEFRNYTVAYYDKQNNLFDILFHIHGDGVGSRLIHSLKINDELFVSPPRGKKLYDPSIKYQFFFGDETSLGVASALLPLLKGNNHQFQFYFELDEVNKNIPELLEFQNCVVYPKNESFRNEQWIRNLPVFKTDEWNAANFVLVGNARSVQMFRKVLRERIQGNTYSQGYWLEDKKGL</sequence>
<evidence type="ECO:0000313" key="2">
    <source>
        <dbReference type="EMBL" id="MBT1705033.1"/>
    </source>
</evidence>
<feature type="domain" description="FAD-binding FR-type" evidence="1">
    <location>
        <begin position="17"/>
        <end position="115"/>
    </location>
</feature>
<reference evidence="2 3" key="1">
    <citation type="submission" date="2021-05" db="EMBL/GenBank/DDBJ databases">
        <title>A Polyphasic approach of four new species of the genus Ohtaekwangia: Ohtaekwangia histidinii sp. nov., Ohtaekwangia cretensis sp. nov., Ohtaekwangia indiensis sp. nov., Ohtaekwangia reichenbachii sp. nov. from diverse environment.</title>
        <authorList>
            <person name="Octaviana S."/>
        </authorList>
    </citation>
    <scope>NUCLEOTIDE SEQUENCE [LARGE SCALE GENOMIC DNA]</scope>
    <source>
        <strain evidence="2 3">PWU20</strain>
    </source>
</reference>